<evidence type="ECO:0000313" key="1">
    <source>
        <dbReference type="EMBL" id="KIA76742.1"/>
    </source>
</evidence>
<gene>
    <name evidence="1" type="ORF">DB43_HK00150</name>
</gene>
<dbReference type="AlphaFoldDB" id="A0A0C1E615"/>
<protein>
    <submittedName>
        <fullName evidence="1">Uncharacterized protein</fullName>
    </submittedName>
</protein>
<dbReference type="Proteomes" id="UP000031307">
    <property type="component" value="Unassembled WGS sequence"/>
</dbReference>
<sequence>MTSNVSDRCSNVIGHPYDQYTLSKENDKKKIQNEFEKVNQFFDEHYGFQRTLNRDVTVERASQCSQWECAVDGDDLKNIPLAYFRDRFPSQGFTGDAYSLRLAMPVILSAVYNRNWLIEGRDLTQFIGMQTKTRENLTSHNSSDLTGFIGMPLADSLTLHNSYVLSHVFCATVLGVGDDDLITISKVWFKAFQSMSKEITIEKFACLTIASARAEKHKLLDELRKSWLKVGVLKVPRVPLSSLPINRE</sequence>
<dbReference type="RefSeq" id="WP_013925654.1">
    <property type="nucleotide sequence ID" value="NZ_JSAM01000106.1"/>
</dbReference>
<comment type="caution">
    <text evidence="1">The sequence shown here is derived from an EMBL/GenBank/DDBJ whole genome shotgun (WGS) entry which is preliminary data.</text>
</comment>
<name>A0A0C1E615_9BACT</name>
<proteinExistence type="predicted"/>
<dbReference type="EMBL" id="JSAM01000106">
    <property type="protein sequence ID" value="KIA76742.1"/>
    <property type="molecule type" value="Genomic_DNA"/>
</dbReference>
<reference evidence="1 2" key="1">
    <citation type="journal article" date="2014" name="Mol. Biol. Evol.">
        <title>Massive expansion of Ubiquitination-related gene families within the Chlamydiae.</title>
        <authorList>
            <person name="Domman D."/>
            <person name="Collingro A."/>
            <person name="Lagkouvardos I."/>
            <person name="Gehre L."/>
            <person name="Weinmaier T."/>
            <person name="Rattei T."/>
            <person name="Subtil A."/>
            <person name="Horn M."/>
        </authorList>
    </citation>
    <scope>NUCLEOTIDE SEQUENCE [LARGE SCALE GENOMIC DNA]</scope>
    <source>
        <strain evidence="1 2">OEW1</strain>
    </source>
</reference>
<dbReference type="PATRIC" id="fig|83552.4.peg.2103"/>
<accession>A0A0C1E615</accession>
<evidence type="ECO:0000313" key="2">
    <source>
        <dbReference type="Proteomes" id="UP000031307"/>
    </source>
</evidence>
<organism evidence="1 2">
    <name type="scientific">Parachlamydia acanthamoebae</name>
    <dbReference type="NCBI Taxonomy" id="83552"/>
    <lineage>
        <taxon>Bacteria</taxon>
        <taxon>Pseudomonadati</taxon>
        <taxon>Chlamydiota</taxon>
        <taxon>Chlamydiia</taxon>
        <taxon>Parachlamydiales</taxon>
        <taxon>Parachlamydiaceae</taxon>
        <taxon>Parachlamydia</taxon>
    </lineage>
</organism>